<dbReference type="Proteomes" id="UP001142055">
    <property type="component" value="Chromosome 1"/>
</dbReference>
<evidence type="ECO:0000313" key="14">
    <source>
        <dbReference type="Proteomes" id="UP001142055"/>
    </source>
</evidence>
<dbReference type="FunFam" id="2.60.40.10:FF:000028">
    <property type="entry name" value="Neuronal cell adhesion molecule"/>
    <property type="match status" value="1"/>
</dbReference>
<dbReference type="GO" id="GO:0098609">
    <property type="term" value="P:cell-cell adhesion"/>
    <property type="evidence" value="ECO:0007669"/>
    <property type="project" value="TreeGrafter"/>
</dbReference>
<feature type="compositionally biased region" description="Polar residues" evidence="9">
    <location>
        <begin position="1114"/>
        <end position="1126"/>
    </location>
</feature>
<feature type="domain" description="Ig-like" evidence="11">
    <location>
        <begin position="102"/>
        <end position="189"/>
    </location>
</feature>
<dbReference type="EMBL" id="JAPWDV010000001">
    <property type="protein sequence ID" value="KAJ6222688.1"/>
    <property type="molecule type" value="Genomic_DNA"/>
</dbReference>
<dbReference type="AlphaFoldDB" id="A0A9Q0MCQ9"/>
<dbReference type="InterPro" id="IPR013783">
    <property type="entry name" value="Ig-like_fold"/>
</dbReference>
<dbReference type="PANTHER" id="PTHR44170">
    <property type="entry name" value="PROTEIN SIDEKICK"/>
    <property type="match status" value="1"/>
</dbReference>
<organism evidence="13 14">
    <name type="scientific">Blomia tropicalis</name>
    <name type="common">Mite</name>
    <dbReference type="NCBI Taxonomy" id="40697"/>
    <lineage>
        <taxon>Eukaryota</taxon>
        <taxon>Metazoa</taxon>
        <taxon>Ecdysozoa</taxon>
        <taxon>Arthropoda</taxon>
        <taxon>Chelicerata</taxon>
        <taxon>Arachnida</taxon>
        <taxon>Acari</taxon>
        <taxon>Acariformes</taxon>
        <taxon>Sarcoptiformes</taxon>
        <taxon>Astigmata</taxon>
        <taxon>Glycyphagoidea</taxon>
        <taxon>Echimyopodidae</taxon>
        <taxon>Blomia</taxon>
    </lineage>
</organism>
<dbReference type="Gene3D" id="2.60.40.10">
    <property type="entry name" value="Immunoglobulins"/>
    <property type="match status" value="7"/>
</dbReference>
<evidence type="ECO:0000259" key="12">
    <source>
        <dbReference type="PROSITE" id="PS50853"/>
    </source>
</evidence>
<keyword evidence="4" id="KW-0677">Repeat</keyword>
<evidence type="ECO:0000256" key="2">
    <source>
        <dbReference type="ARBA" id="ARBA00022692"/>
    </source>
</evidence>
<evidence type="ECO:0000256" key="5">
    <source>
        <dbReference type="ARBA" id="ARBA00022989"/>
    </source>
</evidence>
<dbReference type="GO" id="GO:0030154">
    <property type="term" value="P:cell differentiation"/>
    <property type="evidence" value="ECO:0007669"/>
    <property type="project" value="UniProtKB-ARBA"/>
</dbReference>
<dbReference type="FunFam" id="2.60.40.10:FF:000189">
    <property type="entry name" value="Neogenin isoform 3"/>
    <property type="match status" value="1"/>
</dbReference>
<dbReference type="InterPro" id="IPR013106">
    <property type="entry name" value="Ig_V-set"/>
</dbReference>
<proteinExistence type="predicted"/>
<dbReference type="FunFam" id="2.60.40.10:FF:000008">
    <property type="entry name" value="roundabout homolog 2 isoform X2"/>
    <property type="match status" value="2"/>
</dbReference>
<feature type="domain" description="Ig-like" evidence="11">
    <location>
        <begin position="341"/>
        <end position="427"/>
    </location>
</feature>
<keyword evidence="5 10" id="KW-1133">Transmembrane helix</keyword>
<keyword evidence="7" id="KW-1015">Disulfide bond</keyword>
<dbReference type="InterPro" id="IPR007110">
    <property type="entry name" value="Ig-like_dom"/>
</dbReference>
<dbReference type="InterPro" id="IPR003961">
    <property type="entry name" value="FN3_dom"/>
</dbReference>
<gene>
    <name evidence="13" type="ORF">RDWZM_001233</name>
</gene>
<evidence type="ECO:0000256" key="4">
    <source>
        <dbReference type="ARBA" id="ARBA00022737"/>
    </source>
</evidence>
<sequence>MGPRPPIIKEHPTSMVVKKQKPVTLSCKADGEPTPTIEWYKDNELVHKSPNYIFLANGDLFILKVTNQKKEKDTGIYHCMARNEHGKARSHNATIEIASIRDEFRILPTDVWAAVGDVAVLECSPPRGYPEPEVKWKKSGEIVQIDGGRFRLSANNLIISDVQPEDAGRYHCLAQNMGGLRESPPAQLNVRVKPYFIRRPEDVTALSNEVAEIHCKVYVCEAENLVGQISSSASLIVHSKPNFLVEPKDVRTNINGVARFECVATGNPRPSVFWTKEGNQVLMFPDNKYGRFSVNSDGSLIISSVKKDDIGFYVCSALSVVGSSTAKAFLNISSPTEIPPPLIILGPADQTLAEHTTAILPCDATGTPHPSLRWLLNNNPIPMNNDRFNILETGTLQIDDLQLTDSGNYQCVVYSDNGQSNWSAQLRVVSAHSTNTMFHRMPDPSTFPDPPSRPMIVNSTDSSVTISWRRTGRDGASPFISAIVEYFSPEHHNEWIRIGQPIMTDHFTIQGLSSASRYFFLVRAQNSHGIGPPSPISHEARTLGTEFSAAITSENIDLIEARKKLESVIVELKDVRAINSSTVKLFWEVRGSQEYVEGFYVRFRTVDHDHLVSDGGPTIAENKYQMVTVYNGGASTYLLTNLPKYNIFEFFLVPFYKTIDGKPSNTRIVRTMEDYPSAPPSLIKAKPISSTSALVSWQPPPPDKVNGQLLGYKLFVEGSYVPYSLNLTINSNTTSYLLRNLSIETEYVITMLAFTAMGHGPSSSPLTFIMDPLLSSDVYTEKSPFDTSYMSNVWICVLIITLIILSLIVLLLGFLLYKKRTSILKKGNTDLSNGREMKSATNSLYPSQWQYSWKTGNRHASGDSKQMVLNSGSMKISSSFHPLDHTGYSTVTTDEPTADYAEVSQADNNYETAYYATSNAIQHESPIAYASSSIISAKNNVYATQAWPSQNWTVQMQSPKAKAHPFSTLDRSGGPISKLYFADRKKGPVTDGHRNGTAQTMAHTMQHKQQVQPLIGSCNDYEDASLFYADSSAYSANVTQIPSSKLVGGNQFKYGSLSRVVTKANQSHLNNPMISNELKASIVADSYGKKKSQNQFDWETRDFAFNTQSSSSSPRNTLSRNKSRTQMEIESTYKPTGHNRHLITNPMIERANVANYQQRSPSFDDKVEDFTLTGHLPSGGNLIGSNFFSIKDSRPFNFSTPVGTESVIANHNLNSCDNESNCYQELP</sequence>
<feature type="transmembrane region" description="Helical" evidence="10">
    <location>
        <begin position="792"/>
        <end position="817"/>
    </location>
</feature>
<dbReference type="InterPro" id="IPR036116">
    <property type="entry name" value="FN3_sf"/>
</dbReference>
<dbReference type="SUPFAM" id="SSF49265">
    <property type="entry name" value="Fibronectin type III"/>
    <property type="match status" value="2"/>
</dbReference>
<dbReference type="Pfam" id="PF07679">
    <property type="entry name" value="I-set"/>
    <property type="match status" value="3"/>
</dbReference>
<feature type="domain" description="Fibronectin type-III" evidence="12">
    <location>
        <begin position="450"/>
        <end position="545"/>
    </location>
</feature>
<keyword evidence="3" id="KW-0732">Signal</keyword>
<comment type="subcellular location">
    <subcellularLocation>
        <location evidence="1">Membrane</location>
        <topology evidence="1">Single-pass membrane protein</topology>
    </subcellularLocation>
</comment>
<dbReference type="SMART" id="SM00406">
    <property type="entry name" value="IGv"/>
    <property type="match status" value="3"/>
</dbReference>
<evidence type="ECO:0000313" key="13">
    <source>
        <dbReference type="EMBL" id="KAJ6222688.1"/>
    </source>
</evidence>
<dbReference type="SMART" id="SM00409">
    <property type="entry name" value="IG"/>
    <property type="match status" value="4"/>
</dbReference>
<evidence type="ECO:0000256" key="9">
    <source>
        <dbReference type="SAM" id="MobiDB-lite"/>
    </source>
</evidence>
<dbReference type="GO" id="GO:0009653">
    <property type="term" value="P:anatomical structure morphogenesis"/>
    <property type="evidence" value="ECO:0007669"/>
    <property type="project" value="UniProtKB-ARBA"/>
</dbReference>
<evidence type="ECO:0000256" key="7">
    <source>
        <dbReference type="ARBA" id="ARBA00023157"/>
    </source>
</evidence>
<feature type="domain" description="Fibronectin type-III" evidence="12">
    <location>
        <begin position="679"/>
        <end position="773"/>
    </location>
</feature>
<dbReference type="Pfam" id="PF13927">
    <property type="entry name" value="Ig_3"/>
    <property type="match status" value="1"/>
</dbReference>
<dbReference type="SMART" id="SM00408">
    <property type="entry name" value="IGc2"/>
    <property type="match status" value="4"/>
</dbReference>
<dbReference type="GO" id="GO:0007399">
    <property type="term" value="P:nervous system development"/>
    <property type="evidence" value="ECO:0007669"/>
    <property type="project" value="UniProtKB-ARBA"/>
</dbReference>
<keyword evidence="8" id="KW-0393">Immunoglobulin domain</keyword>
<dbReference type="PANTHER" id="PTHR44170:SF60">
    <property type="entry name" value="ROUNDABOUT HOMOLOG 1"/>
    <property type="match status" value="1"/>
</dbReference>
<comment type="caution">
    <text evidence="13">The sequence shown here is derived from an EMBL/GenBank/DDBJ whole genome shotgun (WGS) entry which is preliminary data.</text>
</comment>
<dbReference type="SMART" id="SM00060">
    <property type="entry name" value="FN3"/>
    <property type="match status" value="3"/>
</dbReference>
<evidence type="ECO:0000256" key="3">
    <source>
        <dbReference type="ARBA" id="ARBA00022729"/>
    </source>
</evidence>
<keyword evidence="6 10" id="KW-0472">Membrane</keyword>
<accession>A0A9Q0MCQ9</accession>
<dbReference type="Pfam" id="PF00041">
    <property type="entry name" value="fn3"/>
    <property type="match status" value="2"/>
</dbReference>
<name>A0A9Q0MCQ9_BLOTA</name>
<reference evidence="13" key="1">
    <citation type="submission" date="2022-12" db="EMBL/GenBank/DDBJ databases">
        <title>Genome assemblies of Blomia tropicalis.</title>
        <authorList>
            <person name="Cui Y."/>
        </authorList>
    </citation>
    <scope>NUCLEOTIDE SEQUENCE</scope>
    <source>
        <tissue evidence="13">Adult mites</tissue>
    </source>
</reference>
<dbReference type="CDD" id="cd00063">
    <property type="entry name" value="FN3"/>
    <property type="match status" value="3"/>
</dbReference>
<keyword evidence="2 10" id="KW-0812">Transmembrane</keyword>
<dbReference type="PROSITE" id="PS50835">
    <property type="entry name" value="IG_LIKE"/>
    <property type="match status" value="4"/>
</dbReference>
<dbReference type="SUPFAM" id="SSF48726">
    <property type="entry name" value="Immunoglobulin"/>
    <property type="match status" value="5"/>
</dbReference>
<evidence type="ECO:0000259" key="11">
    <source>
        <dbReference type="PROSITE" id="PS50835"/>
    </source>
</evidence>
<keyword evidence="14" id="KW-1185">Reference proteome</keyword>
<dbReference type="OMA" id="NVWICVL"/>
<evidence type="ECO:0000256" key="8">
    <source>
        <dbReference type="ARBA" id="ARBA00023319"/>
    </source>
</evidence>
<evidence type="ECO:0000256" key="10">
    <source>
        <dbReference type="SAM" id="Phobius"/>
    </source>
</evidence>
<feature type="domain" description="Ig-like" evidence="11">
    <location>
        <begin position="6"/>
        <end position="96"/>
    </location>
</feature>
<dbReference type="FunFam" id="2.60.40.10:FF:001167">
    <property type="entry name" value="Roundabout 2, isoform B"/>
    <property type="match status" value="1"/>
</dbReference>
<feature type="region of interest" description="Disordered" evidence="9">
    <location>
        <begin position="1107"/>
        <end position="1126"/>
    </location>
</feature>
<evidence type="ECO:0000256" key="6">
    <source>
        <dbReference type="ARBA" id="ARBA00023136"/>
    </source>
</evidence>
<dbReference type="InterPro" id="IPR013098">
    <property type="entry name" value="Ig_I-set"/>
</dbReference>
<dbReference type="InterPro" id="IPR036179">
    <property type="entry name" value="Ig-like_dom_sf"/>
</dbReference>
<dbReference type="GO" id="GO:0016020">
    <property type="term" value="C:membrane"/>
    <property type="evidence" value="ECO:0007669"/>
    <property type="project" value="UniProtKB-SubCell"/>
</dbReference>
<dbReference type="InterPro" id="IPR003599">
    <property type="entry name" value="Ig_sub"/>
</dbReference>
<evidence type="ECO:0000256" key="1">
    <source>
        <dbReference type="ARBA" id="ARBA00004167"/>
    </source>
</evidence>
<feature type="domain" description="Ig-like" evidence="11">
    <location>
        <begin position="241"/>
        <end position="333"/>
    </location>
</feature>
<protein>
    <submittedName>
        <fullName evidence="13">Uncharacterized protein</fullName>
    </submittedName>
</protein>
<dbReference type="InterPro" id="IPR003598">
    <property type="entry name" value="Ig_sub2"/>
</dbReference>
<dbReference type="PROSITE" id="PS50853">
    <property type="entry name" value="FN3"/>
    <property type="match status" value="2"/>
</dbReference>